<feature type="compositionally biased region" description="Gly residues" evidence="1">
    <location>
        <begin position="199"/>
        <end position="216"/>
    </location>
</feature>
<dbReference type="EMBL" id="BAAAGX010000009">
    <property type="protein sequence ID" value="GAA0237200.1"/>
    <property type="molecule type" value="Genomic_DNA"/>
</dbReference>
<evidence type="ECO:0008006" key="4">
    <source>
        <dbReference type="Google" id="ProtNLM"/>
    </source>
</evidence>
<comment type="caution">
    <text evidence="2">The sequence shown here is derived from an EMBL/GenBank/DDBJ whole genome shotgun (WGS) entry which is preliminary data.</text>
</comment>
<sequence>MDYEQEAAALYALPPVQFTTARDVRVAELKGEKRAALAGRLKLLRRPTVAAWCVNLLVGEHRDEVQALVDLGAQLADAQRRGDAGAIRSLSAEKRRRVATLVGVAARLAAQSVPPRAEVIGLEPAVVADLEATLNAAVADAAVARRVLSGRLVRGESYVGFGPLPEAGSSAGVSSTGASSTGRSSSTGGVGGRRAVPRGSGGDGEPRGGVHGGGRGGDPRGAYEGRGEAEWAGAVEAHAVAEQAVVVARSERDGARRRRDVARHAREEAAAVLAEAEQRLADAQRALAGSERTLQRADQHRAETAARLDAITAEGEPSDRRTSRSAARST</sequence>
<keyword evidence="3" id="KW-1185">Reference proteome</keyword>
<feature type="compositionally biased region" description="Low complexity" evidence="1">
    <location>
        <begin position="168"/>
        <end position="198"/>
    </location>
</feature>
<protein>
    <recommendedName>
        <fullName evidence="4">Transposase</fullName>
    </recommendedName>
</protein>
<gene>
    <name evidence="2" type="ORF">GCM10009539_23090</name>
</gene>
<feature type="compositionally biased region" description="Basic and acidic residues" evidence="1">
    <location>
        <begin position="217"/>
        <end position="228"/>
    </location>
</feature>
<feature type="region of interest" description="Disordered" evidence="1">
    <location>
        <begin position="290"/>
        <end position="330"/>
    </location>
</feature>
<organism evidence="2 3">
    <name type="scientific">Cryptosporangium japonicum</name>
    <dbReference type="NCBI Taxonomy" id="80872"/>
    <lineage>
        <taxon>Bacteria</taxon>
        <taxon>Bacillati</taxon>
        <taxon>Actinomycetota</taxon>
        <taxon>Actinomycetes</taxon>
        <taxon>Cryptosporangiales</taxon>
        <taxon>Cryptosporangiaceae</taxon>
        <taxon>Cryptosporangium</taxon>
    </lineage>
</organism>
<accession>A0ABN0U3U9</accession>
<evidence type="ECO:0000313" key="3">
    <source>
        <dbReference type="Proteomes" id="UP001500967"/>
    </source>
</evidence>
<dbReference type="Proteomes" id="UP001500967">
    <property type="component" value="Unassembled WGS sequence"/>
</dbReference>
<reference evidence="3" key="1">
    <citation type="journal article" date="2019" name="Int. J. Syst. Evol. Microbiol.">
        <title>The Global Catalogue of Microorganisms (GCM) 10K type strain sequencing project: providing services to taxonomists for standard genome sequencing and annotation.</title>
        <authorList>
            <consortium name="The Broad Institute Genomics Platform"/>
            <consortium name="The Broad Institute Genome Sequencing Center for Infectious Disease"/>
            <person name="Wu L."/>
            <person name="Ma J."/>
        </authorList>
    </citation>
    <scope>NUCLEOTIDE SEQUENCE [LARGE SCALE GENOMIC DNA]</scope>
    <source>
        <strain evidence="3">JCM 10425</strain>
    </source>
</reference>
<feature type="region of interest" description="Disordered" evidence="1">
    <location>
        <begin position="164"/>
        <end position="228"/>
    </location>
</feature>
<dbReference type="RefSeq" id="WP_344648765.1">
    <property type="nucleotide sequence ID" value="NZ_BAAAGX010000009.1"/>
</dbReference>
<name>A0ABN0U3U9_9ACTN</name>
<evidence type="ECO:0000313" key="2">
    <source>
        <dbReference type="EMBL" id="GAA0237200.1"/>
    </source>
</evidence>
<proteinExistence type="predicted"/>
<evidence type="ECO:0000256" key="1">
    <source>
        <dbReference type="SAM" id="MobiDB-lite"/>
    </source>
</evidence>
<feature type="compositionally biased region" description="Basic and acidic residues" evidence="1">
    <location>
        <begin position="293"/>
        <end position="306"/>
    </location>
</feature>